<feature type="domain" description="KIB1-4 beta-propeller" evidence="1">
    <location>
        <begin position="97"/>
        <end position="335"/>
    </location>
</feature>
<gene>
    <name evidence="3" type="ORF">FH972_020244</name>
</gene>
<dbReference type="AlphaFoldDB" id="A0A5N6RU67"/>
<organism evidence="3 4">
    <name type="scientific">Carpinus fangiana</name>
    <dbReference type="NCBI Taxonomy" id="176857"/>
    <lineage>
        <taxon>Eukaryota</taxon>
        <taxon>Viridiplantae</taxon>
        <taxon>Streptophyta</taxon>
        <taxon>Embryophyta</taxon>
        <taxon>Tracheophyta</taxon>
        <taxon>Spermatophyta</taxon>
        <taxon>Magnoliopsida</taxon>
        <taxon>eudicotyledons</taxon>
        <taxon>Gunneridae</taxon>
        <taxon>Pentapetalae</taxon>
        <taxon>rosids</taxon>
        <taxon>fabids</taxon>
        <taxon>Fagales</taxon>
        <taxon>Betulaceae</taxon>
        <taxon>Carpinus</taxon>
    </lineage>
</organism>
<dbReference type="Proteomes" id="UP000327013">
    <property type="component" value="Chromosome 8"/>
</dbReference>
<accession>A0A5N6RU67</accession>
<feature type="domain" description="F-box" evidence="2">
    <location>
        <begin position="6"/>
        <end position="41"/>
    </location>
</feature>
<evidence type="ECO:0000313" key="3">
    <source>
        <dbReference type="EMBL" id="KAE8125437.1"/>
    </source>
</evidence>
<dbReference type="InterPro" id="IPR001810">
    <property type="entry name" value="F-box_dom"/>
</dbReference>
<dbReference type="PANTHER" id="PTHR44259">
    <property type="entry name" value="OS07G0183000 PROTEIN-RELATED"/>
    <property type="match status" value="1"/>
</dbReference>
<name>A0A5N6RU67_9ROSI</name>
<proteinExistence type="predicted"/>
<evidence type="ECO:0000259" key="1">
    <source>
        <dbReference type="Pfam" id="PF03478"/>
    </source>
</evidence>
<evidence type="ECO:0000259" key="2">
    <source>
        <dbReference type="Pfam" id="PF12937"/>
    </source>
</evidence>
<reference evidence="3 4" key="1">
    <citation type="submission" date="2019-06" db="EMBL/GenBank/DDBJ databases">
        <title>A chromosomal-level reference genome of Carpinus fangiana (Coryloideae, Betulaceae).</title>
        <authorList>
            <person name="Yang X."/>
            <person name="Wang Z."/>
            <person name="Zhang L."/>
            <person name="Hao G."/>
            <person name="Liu J."/>
            <person name="Yang Y."/>
        </authorList>
    </citation>
    <scope>NUCLEOTIDE SEQUENCE [LARGE SCALE GENOMIC DNA]</scope>
    <source>
        <strain evidence="3">Cfa_2016G</strain>
        <tissue evidence="3">Leaf</tissue>
    </source>
</reference>
<dbReference type="OrthoDB" id="642536at2759"/>
<evidence type="ECO:0008006" key="5">
    <source>
        <dbReference type="Google" id="ProtNLM"/>
    </source>
</evidence>
<dbReference type="InterPro" id="IPR005174">
    <property type="entry name" value="KIB1-4_b-propeller"/>
</dbReference>
<keyword evidence="4" id="KW-1185">Reference proteome</keyword>
<dbReference type="EMBL" id="CM017328">
    <property type="protein sequence ID" value="KAE8125437.1"/>
    <property type="molecule type" value="Genomic_DNA"/>
</dbReference>
<dbReference type="SUPFAM" id="SSF81383">
    <property type="entry name" value="F-box domain"/>
    <property type="match status" value="1"/>
</dbReference>
<dbReference type="Gene3D" id="1.20.1280.50">
    <property type="match status" value="1"/>
</dbReference>
<dbReference type="InterPro" id="IPR050942">
    <property type="entry name" value="F-box_BR-signaling"/>
</dbReference>
<dbReference type="Pfam" id="PF03478">
    <property type="entry name" value="Beta-prop_KIB1-4"/>
    <property type="match status" value="1"/>
</dbReference>
<sequence>MAATSWSDLPEDLTEMILRQPTDVVTLYNYRRVCRSWRSFAGELFASSPPQLLAYKKQSRIVQRICLLNVFNGNSSVCKIPKFKTVDGQPLLPRSVCYWHRWLVMDYTTSKCRDRKYHAHHICLYNPFSRARVRLPAFTLDHSPDTQKRKFVLSSEPTNPSSIALAIRNRESLEKLMFLKPGGKEWIVVDMRMWVVDVISYKGGFCALDWHRNFIQFNLVTHVPCAKRIPTRINAFSNDLYPTEYLMESLCGDLLLVQLYFGPTGEWKFHVLKLDWESMAWKEIKSLGDEAIFLSCGESVCIRAGDSTVFKRNCIYFTDDVLWMTLRKEDFGVYNIANQTVGRFPRPFPCQNDGLCYRWFTTQI</sequence>
<dbReference type="InterPro" id="IPR036047">
    <property type="entry name" value="F-box-like_dom_sf"/>
</dbReference>
<evidence type="ECO:0000313" key="4">
    <source>
        <dbReference type="Proteomes" id="UP000327013"/>
    </source>
</evidence>
<dbReference type="Pfam" id="PF12937">
    <property type="entry name" value="F-box-like"/>
    <property type="match status" value="1"/>
</dbReference>
<protein>
    <recommendedName>
        <fullName evidence="5">DUF295 domain-containing protein</fullName>
    </recommendedName>
</protein>